<dbReference type="Gene3D" id="3.30.1370.210">
    <property type="match status" value="1"/>
</dbReference>
<dbReference type="GO" id="GO:0005654">
    <property type="term" value="C:nucleoplasm"/>
    <property type="evidence" value="ECO:0007669"/>
    <property type="project" value="TreeGrafter"/>
</dbReference>
<keyword evidence="2" id="KW-0677">Repeat</keyword>
<evidence type="ECO:0000256" key="3">
    <source>
        <dbReference type="ARBA" id="ARBA00022771"/>
    </source>
</evidence>
<organism evidence="6 7">
    <name type="scientific">Littorina saxatilis</name>
    <dbReference type="NCBI Taxonomy" id="31220"/>
    <lineage>
        <taxon>Eukaryota</taxon>
        <taxon>Metazoa</taxon>
        <taxon>Spiralia</taxon>
        <taxon>Lophotrochozoa</taxon>
        <taxon>Mollusca</taxon>
        <taxon>Gastropoda</taxon>
        <taxon>Caenogastropoda</taxon>
        <taxon>Littorinimorpha</taxon>
        <taxon>Littorinoidea</taxon>
        <taxon>Littorinidae</taxon>
        <taxon>Littorina</taxon>
    </lineage>
</organism>
<dbReference type="EMBL" id="JBAMIC010000024">
    <property type="protein sequence ID" value="KAK7090430.1"/>
    <property type="molecule type" value="Genomic_DNA"/>
</dbReference>
<keyword evidence="7" id="KW-1185">Reference proteome</keyword>
<dbReference type="PANTHER" id="PTHR12675:SF12">
    <property type="entry name" value="PROTEIN MUSCLEBLIND"/>
    <property type="match status" value="1"/>
</dbReference>
<dbReference type="AlphaFoldDB" id="A0AAN9APA2"/>
<dbReference type="GO" id="GO:0043484">
    <property type="term" value="P:regulation of RNA splicing"/>
    <property type="evidence" value="ECO:0007669"/>
    <property type="project" value="TreeGrafter"/>
</dbReference>
<name>A0AAN9APA2_9CAEN</name>
<dbReference type="PANTHER" id="PTHR12675">
    <property type="entry name" value="MUSCLEBLIND-LIKE PROTEIN"/>
    <property type="match status" value="1"/>
</dbReference>
<accession>A0AAN9APA2</accession>
<sequence length="245" mass="27042">MLTFHVPLLVLQGKCQRKDPPCKYLHPPQHLREQLLQNGRNNLILKSLHLQAALHHPQVVPGLIPMAGGKPMAYPTAVMPGQIPYVAGPHYLSSVPTSAVHQYSPYGLPTVTMPGGDGTMVTQQMQGVISTPIPTKTRPDRLEPQVVEVLTASKKRPRDPAEELVLPQQMLVPPYKRMAIDGSLGKSGIPMYQPTIQTSPYQQATLMHLQQQPYIPVTYSGEVMSQAYANYLPQVTGHPPTVPRF</sequence>
<evidence type="ECO:0000256" key="1">
    <source>
        <dbReference type="ARBA" id="ARBA00022723"/>
    </source>
</evidence>
<keyword evidence="1" id="KW-0479">Metal-binding</keyword>
<reference evidence="6 7" key="1">
    <citation type="submission" date="2024-02" db="EMBL/GenBank/DDBJ databases">
        <title>Chromosome-scale genome assembly of the rough periwinkle Littorina saxatilis.</title>
        <authorList>
            <person name="De Jode A."/>
            <person name="Faria R."/>
            <person name="Formenti G."/>
            <person name="Sims Y."/>
            <person name="Smith T.P."/>
            <person name="Tracey A."/>
            <person name="Wood J.M.D."/>
            <person name="Zagrodzka Z.B."/>
            <person name="Johannesson K."/>
            <person name="Butlin R.K."/>
            <person name="Leder E.H."/>
        </authorList>
    </citation>
    <scope>NUCLEOTIDE SEQUENCE [LARGE SCALE GENOMIC DNA]</scope>
    <source>
        <strain evidence="6">Snail1</strain>
        <tissue evidence="6">Muscle</tissue>
    </source>
</reference>
<dbReference type="Pfam" id="PF22628">
    <property type="entry name" value="zf-CCCH_10"/>
    <property type="match status" value="1"/>
</dbReference>
<keyword evidence="4" id="KW-0862">Zinc</keyword>
<evidence type="ECO:0000256" key="4">
    <source>
        <dbReference type="ARBA" id="ARBA00022833"/>
    </source>
</evidence>
<evidence type="ECO:0000259" key="5">
    <source>
        <dbReference type="Pfam" id="PF22628"/>
    </source>
</evidence>
<protein>
    <recommendedName>
        <fullName evidence="5">Muscleblind-like CCCH zinc finger domain-containing protein</fullName>
    </recommendedName>
</protein>
<evidence type="ECO:0000313" key="6">
    <source>
        <dbReference type="EMBL" id="KAK7090430.1"/>
    </source>
</evidence>
<keyword evidence="3" id="KW-0863">Zinc-finger</keyword>
<dbReference type="GO" id="GO:0005737">
    <property type="term" value="C:cytoplasm"/>
    <property type="evidence" value="ECO:0007669"/>
    <property type="project" value="TreeGrafter"/>
</dbReference>
<evidence type="ECO:0000256" key="2">
    <source>
        <dbReference type="ARBA" id="ARBA00022737"/>
    </source>
</evidence>
<proteinExistence type="predicted"/>
<gene>
    <name evidence="6" type="ORF">V1264_010228</name>
</gene>
<feature type="domain" description="Muscleblind-like CCCH zinc finger" evidence="5">
    <location>
        <begin position="11"/>
        <end position="42"/>
    </location>
</feature>
<dbReference type="GO" id="GO:0008270">
    <property type="term" value="F:zinc ion binding"/>
    <property type="evidence" value="ECO:0007669"/>
    <property type="project" value="UniProtKB-KW"/>
</dbReference>
<evidence type="ECO:0000313" key="7">
    <source>
        <dbReference type="Proteomes" id="UP001374579"/>
    </source>
</evidence>
<dbReference type="InterPro" id="IPR054429">
    <property type="entry name" value="Znf-CCCH_Muscleblind-like"/>
</dbReference>
<dbReference type="GO" id="GO:0003723">
    <property type="term" value="F:RNA binding"/>
    <property type="evidence" value="ECO:0007669"/>
    <property type="project" value="TreeGrafter"/>
</dbReference>
<comment type="caution">
    <text evidence="6">The sequence shown here is derived from an EMBL/GenBank/DDBJ whole genome shotgun (WGS) entry which is preliminary data.</text>
</comment>
<dbReference type="Proteomes" id="UP001374579">
    <property type="component" value="Unassembled WGS sequence"/>
</dbReference>